<name>A0ABQ1M2M1_9SPHI</name>
<reference evidence="3" key="1">
    <citation type="journal article" date="2019" name="Int. J. Syst. Evol. Microbiol.">
        <title>The Global Catalogue of Microorganisms (GCM) 10K type strain sequencing project: providing services to taxonomists for standard genome sequencing and annotation.</title>
        <authorList>
            <consortium name="The Broad Institute Genomics Platform"/>
            <consortium name="The Broad Institute Genome Sequencing Center for Infectious Disease"/>
            <person name="Wu L."/>
            <person name="Ma J."/>
        </authorList>
    </citation>
    <scope>NUCLEOTIDE SEQUENCE [LARGE SCALE GENOMIC DNA]</scope>
    <source>
        <strain evidence="3">CGMCC 1.15342</strain>
    </source>
</reference>
<proteinExistence type="predicted"/>
<protein>
    <submittedName>
        <fullName evidence="2">Uncharacterized protein</fullName>
    </submittedName>
</protein>
<dbReference type="RefSeq" id="WP_188751625.1">
    <property type="nucleotide sequence ID" value="NZ_BMIK01000009.1"/>
</dbReference>
<organism evidence="2 3">
    <name type="scientific">Parapedobacter defluvii</name>
    <dbReference type="NCBI Taxonomy" id="2045106"/>
    <lineage>
        <taxon>Bacteria</taxon>
        <taxon>Pseudomonadati</taxon>
        <taxon>Bacteroidota</taxon>
        <taxon>Sphingobacteriia</taxon>
        <taxon>Sphingobacteriales</taxon>
        <taxon>Sphingobacteriaceae</taxon>
        <taxon>Parapedobacter</taxon>
    </lineage>
</organism>
<comment type="caution">
    <text evidence="2">The sequence shown here is derived from an EMBL/GenBank/DDBJ whole genome shotgun (WGS) entry which is preliminary data.</text>
</comment>
<dbReference type="PROSITE" id="PS51257">
    <property type="entry name" value="PROKAR_LIPOPROTEIN"/>
    <property type="match status" value="1"/>
</dbReference>
<keyword evidence="3" id="KW-1185">Reference proteome</keyword>
<evidence type="ECO:0000313" key="3">
    <source>
        <dbReference type="Proteomes" id="UP000597338"/>
    </source>
</evidence>
<evidence type="ECO:0000256" key="1">
    <source>
        <dbReference type="SAM" id="Phobius"/>
    </source>
</evidence>
<feature type="transmembrane region" description="Helical" evidence="1">
    <location>
        <begin position="183"/>
        <end position="203"/>
    </location>
</feature>
<dbReference type="EMBL" id="BMIK01000009">
    <property type="protein sequence ID" value="GGC33708.1"/>
    <property type="molecule type" value="Genomic_DNA"/>
</dbReference>
<keyword evidence="1" id="KW-0472">Membrane</keyword>
<accession>A0ABQ1M2M1</accession>
<sequence length="322" mass="35916">MCVVIRIPWLLSIGVLVLVTGGCVTIKDANIRQQIIGSNCNQQNIYNYTEKDLPQPLHTLTLEKDLTDLLSYRNLNMANAIGILPDLTRYIHLKKALESSDLAKRLSILELKQRIDHKINMASLEVSAVASEMDCEEERISQVANYLKGSESETESKLTVAAIVIGATGAITTGGVIKNETASNTVGIATGITEASLGLLMLFNNRKIDFYHQRNALREVWQGNPASSGFPPFVWYYLNYTDPTKDIPSVRQEIIDKWKNFGQISESEDDEGRAITPVYFGDGGKYTTEQLVNRADMYDQLESQITLMKQDLKALSLALEHL</sequence>
<feature type="transmembrane region" description="Helical" evidence="1">
    <location>
        <begin position="6"/>
        <end position="26"/>
    </location>
</feature>
<keyword evidence="1" id="KW-0812">Transmembrane</keyword>
<gene>
    <name evidence="2" type="ORF">GCM10011386_27360</name>
</gene>
<dbReference type="Proteomes" id="UP000597338">
    <property type="component" value="Unassembled WGS sequence"/>
</dbReference>
<feature type="transmembrane region" description="Helical" evidence="1">
    <location>
        <begin position="158"/>
        <end position="177"/>
    </location>
</feature>
<keyword evidence="1" id="KW-1133">Transmembrane helix</keyword>
<evidence type="ECO:0000313" key="2">
    <source>
        <dbReference type="EMBL" id="GGC33708.1"/>
    </source>
</evidence>